<dbReference type="PRINTS" id="PR00313">
    <property type="entry name" value="CABNDNGRPT"/>
</dbReference>
<dbReference type="EMBL" id="JADDUM010000171">
    <property type="protein sequence ID" value="MBE8593093.1"/>
    <property type="molecule type" value="Genomic_DNA"/>
</dbReference>
<dbReference type="InterPro" id="IPR001343">
    <property type="entry name" value="Hemolysn_Ca-bd"/>
</dbReference>
<proteinExistence type="predicted"/>
<dbReference type="Gene3D" id="2.150.10.10">
    <property type="entry name" value="Serralysin-like metalloprotease, C-terminal"/>
    <property type="match status" value="1"/>
</dbReference>
<evidence type="ECO:0000256" key="2">
    <source>
        <dbReference type="ARBA" id="ARBA00004613"/>
    </source>
</evidence>
<evidence type="ECO:0000256" key="5">
    <source>
        <dbReference type="ARBA" id="ARBA00022837"/>
    </source>
</evidence>
<evidence type="ECO:0000313" key="8">
    <source>
        <dbReference type="Proteomes" id="UP000613075"/>
    </source>
</evidence>
<gene>
    <name evidence="7" type="ORF">IQK56_20445</name>
</gene>
<keyword evidence="3" id="KW-0964">Secreted</keyword>
<dbReference type="RefSeq" id="WP_193901804.1">
    <property type="nucleotide sequence ID" value="NZ_JADDUM010000171.1"/>
</dbReference>
<keyword evidence="5" id="KW-0106">Calcium</keyword>
<name>A0ABR9SVZ6_9PSED</name>
<accession>A0ABR9SVZ6</accession>
<dbReference type="SUPFAM" id="SSF51120">
    <property type="entry name" value="beta-Roll"/>
    <property type="match status" value="1"/>
</dbReference>
<keyword evidence="4" id="KW-0677">Repeat</keyword>
<comment type="subcellular location">
    <subcellularLocation>
        <location evidence="2">Secreted</location>
    </subcellularLocation>
</comment>
<evidence type="ECO:0000256" key="1">
    <source>
        <dbReference type="ARBA" id="ARBA00001913"/>
    </source>
</evidence>
<keyword evidence="8" id="KW-1185">Reference proteome</keyword>
<dbReference type="InterPro" id="IPR018511">
    <property type="entry name" value="Hemolysin-typ_Ca-bd_CS"/>
</dbReference>
<reference evidence="7 8" key="1">
    <citation type="submission" date="2020-10" db="EMBL/GenBank/DDBJ databases">
        <title>The draft genomes of Cyclamen pathogen Pseudomonas sp.</title>
        <authorList>
            <person name="Fujikawa T."/>
            <person name="Sawada H."/>
        </authorList>
    </citation>
    <scope>NUCLEOTIDE SEQUENCE [LARGE SCALE GENOMIC DNA]</scope>
    <source>
        <strain evidence="7 8">MAFF 301449</strain>
    </source>
</reference>
<organism evidence="7 8">
    <name type="scientific">Pseudomonas cyclaminis</name>
    <dbReference type="NCBI Taxonomy" id="2781239"/>
    <lineage>
        <taxon>Bacteria</taxon>
        <taxon>Pseudomonadati</taxon>
        <taxon>Pseudomonadota</taxon>
        <taxon>Gammaproteobacteria</taxon>
        <taxon>Pseudomonadales</taxon>
        <taxon>Pseudomonadaceae</taxon>
        <taxon>Pseudomonas</taxon>
    </lineage>
</organism>
<comment type="cofactor">
    <cofactor evidence="1">
        <name>Ca(2+)</name>
        <dbReference type="ChEBI" id="CHEBI:29108"/>
    </cofactor>
</comment>
<dbReference type="Proteomes" id="UP000613075">
    <property type="component" value="Unassembled WGS sequence"/>
</dbReference>
<comment type="caution">
    <text evidence="7">The sequence shown here is derived from an EMBL/GenBank/DDBJ whole genome shotgun (WGS) entry which is preliminary data.</text>
</comment>
<sequence length="301" mass="32583">MKLHELGHQLGQGHPGFYNNNHRLGFEKAKTYQQDTNAYTVMSYWPETHSGHDFTKDGVRHYPKGLMMDDITSIQKRYGANHETRSGDTVYGFNSNSERDHYSVKSNDDPLVASIWDGGGHDTLDLSGYRDDQKINLNAGTFSDVGGMKGNLSIAPNVVIEDALGGSGDDLIQGNQAPNNLVGGAGDDVIDGGPGQDRLWGGRGKDTFVFSDASHSTAAAPDKIMDFRRGQDTIDVSNIRAATGKSGLSYVDEFSGQAGEARLHYNPKKRLSSLEIDLDGKGMAGFKVNVSGKVLKQDIVA</sequence>
<feature type="domain" description="Peptidase M10 serralysin C-terminal" evidence="6">
    <location>
        <begin position="80"/>
        <end position="300"/>
    </location>
</feature>
<dbReference type="Pfam" id="PF00353">
    <property type="entry name" value="HemolysinCabind"/>
    <property type="match status" value="1"/>
</dbReference>
<protein>
    <submittedName>
        <fullName evidence="7">M10 family metallopeptidase C-terminal domain-containing protein</fullName>
    </submittedName>
</protein>
<evidence type="ECO:0000256" key="3">
    <source>
        <dbReference type="ARBA" id="ARBA00022525"/>
    </source>
</evidence>
<dbReference type="InterPro" id="IPR013858">
    <property type="entry name" value="Peptidase_M10B_C"/>
</dbReference>
<evidence type="ECO:0000256" key="4">
    <source>
        <dbReference type="ARBA" id="ARBA00022737"/>
    </source>
</evidence>
<evidence type="ECO:0000313" key="7">
    <source>
        <dbReference type="EMBL" id="MBE8593093.1"/>
    </source>
</evidence>
<dbReference type="Pfam" id="PF08548">
    <property type="entry name" value="Peptidase_M10_C"/>
    <property type="match status" value="1"/>
</dbReference>
<dbReference type="InterPro" id="IPR011049">
    <property type="entry name" value="Serralysin-like_metalloprot_C"/>
</dbReference>
<dbReference type="PROSITE" id="PS00330">
    <property type="entry name" value="HEMOLYSIN_CALCIUM"/>
    <property type="match status" value="1"/>
</dbReference>
<evidence type="ECO:0000259" key="6">
    <source>
        <dbReference type="Pfam" id="PF08548"/>
    </source>
</evidence>
<dbReference type="SUPFAM" id="SSF55486">
    <property type="entry name" value="Metalloproteases ('zincins'), catalytic domain"/>
    <property type="match status" value="1"/>
</dbReference>